<dbReference type="InterPro" id="IPR036452">
    <property type="entry name" value="Ribo_hydro-like"/>
</dbReference>
<evidence type="ECO:0008006" key="3">
    <source>
        <dbReference type="Google" id="ProtNLM"/>
    </source>
</evidence>
<protein>
    <recommendedName>
        <fullName evidence="3">Inosine/uridine-preferring nucleoside hydrolase domain-containing protein</fullName>
    </recommendedName>
</protein>
<organism evidence="1 2">
    <name type="scientific">Paspalum notatum var. saurae</name>
    <dbReference type="NCBI Taxonomy" id="547442"/>
    <lineage>
        <taxon>Eukaryota</taxon>
        <taxon>Viridiplantae</taxon>
        <taxon>Streptophyta</taxon>
        <taxon>Embryophyta</taxon>
        <taxon>Tracheophyta</taxon>
        <taxon>Spermatophyta</taxon>
        <taxon>Magnoliopsida</taxon>
        <taxon>Liliopsida</taxon>
        <taxon>Poales</taxon>
        <taxon>Poaceae</taxon>
        <taxon>PACMAD clade</taxon>
        <taxon>Panicoideae</taxon>
        <taxon>Andropogonodae</taxon>
        <taxon>Paspaleae</taxon>
        <taxon>Paspalinae</taxon>
        <taxon>Paspalum</taxon>
    </lineage>
</organism>
<sequence length="186" mass="20920">MRDHMERRTSNDGIENLFLLAPIAKKFDESTAEFLVNKVSNFPREVLVLAVGPLTNAALVLIHGDPEAVDVAFTSGADMLFAALVHPKYFTFKKGVLIGQGLKNLAMLVSVWKANWDKTQISVRLRPTNAAAQAPSLLIQRWRGRCDRRRGTTAKLAVTATEGWWPQQRYSRGRWTDGGNRSEKWQ</sequence>
<dbReference type="EMBL" id="CP144749">
    <property type="protein sequence ID" value="WVZ75083.1"/>
    <property type="molecule type" value="Genomic_DNA"/>
</dbReference>
<proteinExistence type="predicted"/>
<keyword evidence="2" id="KW-1185">Reference proteome</keyword>
<dbReference type="AlphaFoldDB" id="A0AAQ3TJV6"/>
<dbReference type="GO" id="GO:0016799">
    <property type="term" value="F:hydrolase activity, hydrolyzing N-glycosyl compounds"/>
    <property type="evidence" value="ECO:0007669"/>
    <property type="project" value="InterPro"/>
</dbReference>
<feature type="non-terminal residue" evidence="1">
    <location>
        <position position="1"/>
    </location>
</feature>
<dbReference type="Gene3D" id="3.90.245.10">
    <property type="entry name" value="Ribonucleoside hydrolase-like"/>
    <property type="match status" value="1"/>
</dbReference>
<evidence type="ECO:0000313" key="2">
    <source>
        <dbReference type="Proteomes" id="UP001341281"/>
    </source>
</evidence>
<dbReference type="Proteomes" id="UP001341281">
    <property type="component" value="Chromosome 05"/>
</dbReference>
<dbReference type="SUPFAM" id="SSF53590">
    <property type="entry name" value="Nucleoside hydrolase"/>
    <property type="match status" value="1"/>
</dbReference>
<gene>
    <name evidence="1" type="ORF">U9M48_023174</name>
</gene>
<evidence type="ECO:0000313" key="1">
    <source>
        <dbReference type="EMBL" id="WVZ75083.1"/>
    </source>
</evidence>
<accession>A0AAQ3TJV6</accession>
<name>A0AAQ3TJV6_PASNO</name>
<reference evidence="1 2" key="1">
    <citation type="submission" date="2024-02" db="EMBL/GenBank/DDBJ databases">
        <title>High-quality chromosome-scale genome assembly of Pensacola bahiagrass (Paspalum notatum Flugge var. saurae).</title>
        <authorList>
            <person name="Vega J.M."/>
            <person name="Podio M."/>
            <person name="Orjuela J."/>
            <person name="Siena L.A."/>
            <person name="Pessino S.C."/>
            <person name="Combes M.C."/>
            <person name="Mariac C."/>
            <person name="Albertini E."/>
            <person name="Pupilli F."/>
            <person name="Ortiz J.P.A."/>
            <person name="Leblanc O."/>
        </authorList>
    </citation>
    <scope>NUCLEOTIDE SEQUENCE [LARGE SCALE GENOMIC DNA]</scope>
    <source>
        <strain evidence="1">R1</strain>
        <tissue evidence="1">Leaf</tissue>
    </source>
</reference>